<proteinExistence type="predicted"/>
<accession>A0A915JIA9</accession>
<feature type="transmembrane region" description="Helical" evidence="1">
    <location>
        <begin position="79"/>
        <end position="104"/>
    </location>
</feature>
<evidence type="ECO:0000256" key="1">
    <source>
        <dbReference type="SAM" id="Phobius"/>
    </source>
</evidence>
<dbReference type="Proteomes" id="UP000887565">
    <property type="component" value="Unplaced"/>
</dbReference>
<dbReference type="AlphaFoldDB" id="A0A915JIA9"/>
<keyword evidence="2" id="KW-1185">Reference proteome</keyword>
<evidence type="ECO:0000313" key="3">
    <source>
        <dbReference type="WBParaSite" id="nRc.2.0.1.t25884-RA"/>
    </source>
</evidence>
<evidence type="ECO:0000313" key="2">
    <source>
        <dbReference type="Proteomes" id="UP000887565"/>
    </source>
</evidence>
<name>A0A915JIA9_ROMCU</name>
<keyword evidence="1" id="KW-0472">Membrane</keyword>
<organism evidence="2 3">
    <name type="scientific">Romanomermis culicivorax</name>
    <name type="common">Nematode worm</name>
    <dbReference type="NCBI Taxonomy" id="13658"/>
    <lineage>
        <taxon>Eukaryota</taxon>
        <taxon>Metazoa</taxon>
        <taxon>Ecdysozoa</taxon>
        <taxon>Nematoda</taxon>
        <taxon>Enoplea</taxon>
        <taxon>Dorylaimia</taxon>
        <taxon>Mermithida</taxon>
        <taxon>Mermithoidea</taxon>
        <taxon>Mermithidae</taxon>
        <taxon>Romanomermis</taxon>
    </lineage>
</organism>
<protein>
    <submittedName>
        <fullName evidence="3">G-protein coupled receptors family 1 profile domain-containing protein</fullName>
    </submittedName>
</protein>
<keyword evidence="1" id="KW-0812">Transmembrane</keyword>
<feature type="transmembrane region" description="Helical" evidence="1">
    <location>
        <begin position="7"/>
        <end position="33"/>
    </location>
</feature>
<dbReference type="WBParaSite" id="nRc.2.0.1.t25884-RA">
    <property type="protein sequence ID" value="nRc.2.0.1.t25884-RA"/>
    <property type="gene ID" value="nRc.2.0.1.g25884"/>
</dbReference>
<sequence>MVPTSDIIVICILISISGLGFIFNTAFLIFSFVNRRLTSKLDYRWFLYGLCSIDFFYTLNMFIFQPYITLKGMDPKGQWCFITGFLVMMCAVVMAFMLGCFIIHGTSDPIVMVMVIKPYRRLIKSWFKKVWPTDTAICPAIVGSNGANTENGKLS</sequence>
<feature type="transmembrane region" description="Helical" evidence="1">
    <location>
        <begin position="45"/>
        <end position="67"/>
    </location>
</feature>
<reference evidence="3" key="1">
    <citation type="submission" date="2022-11" db="UniProtKB">
        <authorList>
            <consortium name="WormBaseParasite"/>
        </authorList>
    </citation>
    <scope>IDENTIFICATION</scope>
</reference>
<keyword evidence="1" id="KW-1133">Transmembrane helix</keyword>